<dbReference type="OrthoDB" id="9840942at2"/>
<sequence>MTESSVYAVMVWLRSTAPPLRCLWRGGQPLNGVGILPTNLAQYPNFTGGLLVRDANGNQILELPGDEVVGGIIGKAPEGAKGQSALSPLGVDGEPLLSGQLNGYGTTVPVAGLLPVRLTIGNQVGAYQHTFELEGGNSVQVTVNAVRP</sequence>
<keyword evidence="2" id="KW-1185">Reference proteome</keyword>
<proteinExistence type="predicted"/>
<reference evidence="1 2" key="1">
    <citation type="submission" date="2019-07" db="EMBL/GenBank/DDBJ databases">
        <title>Deinococcus detaillus sp. nov., isolated from humus soil in Antarctica.</title>
        <authorList>
            <person name="Zhang K."/>
        </authorList>
    </citation>
    <scope>NUCLEOTIDE SEQUENCE [LARGE SCALE GENOMIC DNA]</scope>
    <source>
        <strain evidence="1 2">H1</strain>
    </source>
</reference>
<gene>
    <name evidence="1" type="ORF">FNU79_10140</name>
</gene>
<name>A0A553UZD2_9DEIO</name>
<dbReference type="AlphaFoldDB" id="A0A553UZD2"/>
<dbReference type="RefSeq" id="WP_143720734.1">
    <property type="nucleotide sequence ID" value="NZ_VKDB01000009.1"/>
</dbReference>
<evidence type="ECO:0000313" key="1">
    <source>
        <dbReference type="EMBL" id="TSA85540.1"/>
    </source>
</evidence>
<organism evidence="1 2">
    <name type="scientific">Deinococcus detaillensis</name>
    <dbReference type="NCBI Taxonomy" id="2592048"/>
    <lineage>
        <taxon>Bacteria</taxon>
        <taxon>Thermotogati</taxon>
        <taxon>Deinococcota</taxon>
        <taxon>Deinococci</taxon>
        <taxon>Deinococcales</taxon>
        <taxon>Deinococcaceae</taxon>
        <taxon>Deinococcus</taxon>
    </lineage>
</organism>
<dbReference type="Proteomes" id="UP000316092">
    <property type="component" value="Unassembled WGS sequence"/>
</dbReference>
<accession>A0A553UZD2</accession>
<protein>
    <submittedName>
        <fullName evidence="1">Uncharacterized protein</fullName>
    </submittedName>
</protein>
<dbReference type="EMBL" id="VKDB01000009">
    <property type="protein sequence ID" value="TSA85540.1"/>
    <property type="molecule type" value="Genomic_DNA"/>
</dbReference>
<evidence type="ECO:0000313" key="2">
    <source>
        <dbReference type="Proteomes" id="UP000316092"/>
    </source>
</evidence>
<comment type="caution">
    <text evidence="1">The sequence shown here is derived from an EMBL/GenBank/DDBJ whole genome shotgun (WGS) entry which is preliminary data.</text>
</comment>